<evidence type="ECO:0000259" key="4">
    <source>
        <dbReference type="Pfam" id="PF24883"/>
    </source>
</evidence>
<protein>
    <recommendedName>
        <fullName evidence="7">NACHT domain-containing protein</fullName>
    </recommendedName>
</protein>
<gene>
    <name evidence="5" type="ORF">AOQ84DRAFT_322474</name>
</gene>
<proteinExistence type="predicted"/>
<dbReference type="Gene3D" id="3.40.50.300">
    <property type="entry name" value="P-loop containing nucleotide triphosphate hydrolases"/>
    <property type="match status" value="1"/>
</dbReference>
<dbReference type="OrthoDB" id="5389400at2759"/>
<dbReference type="InterPro" id="IPR027417">
    <property type="entry name" value="P-loop_NTPase"/>
</dbReference>
<evidence type="ECO:0000256" key="2">
    <source>
        <dbReference type="SAM" id="Coils"/>
    </source>
</evidence>
<keyword evidence="2" id="KW-0175">Coiled coil</keyword>
<feature type="domain" description="Nephrocystin 3-like N-terminal" evidence="4">
    <location>
        <begin position="256"/>
        <end position="428"/>
    </location>
</feature>
<evidence type="ECO:0000259" key="3">
    <source>
        <dbReference type="Pfam" id="PF24809"/>
    </source>
</evidence>
<sequence>MLASVRKVYETHSLQRPRLKRFFQKLGNLAGRLTPYFEVVNIFVQSNPQYASLVWGTLRFIFQLGTNYVGFMETFGSMFEKIEISLPAFEAYVSVLKARADKRGQPLSSSLIKALTCVYVDLVKFCQDIFKLLGTKRGSRFRTVTILKDLCWKPFDIRFAEFIRSFNQHATILEQELCFDHASKVLEEFELLSEKMSETERHLETLKLEMSSHRQRRESKQEKEAADDSIRRLLRWINPPGWQQPLEDATGRLLPGTCEWFFDEPGYQEWERGQKPNTHNSLSLLLVQGKPGFGKTHLCASLIRHLTNNIEPDKEAQSDYGSSHPAFYFFDRQQPQTCQPISGFRAVLGQLLQANVCNREIIDLACLAMGVNSYPYADAHLEATKDSILGLLNMVLQRLGGATLIFDGVDECADTQGFFHCISKATENAIDNTDGPIKTQRAQARTDIWAPTKTMLSKVALFSRPDLKVPRAFVTQAACIQLRPHQNLTDISAFVSSRLQQLIDEGLMEEHIDLARMARSAAGRADGMFLWAKLLINYLECDAFTCEDRVGALNNLVLFEGLDQ</sequence>
<dbReference type="AlphaFoldDB" id="A0A8E2EW76"/>
<keyword evidence="6" id="KW-1185">Reference proteome</keyword>
<reference evidence="5 6" key="1">
    <citation type="journal article" date="2016" name="Nat. Commun.">
        <title>Ectomycorrhizal ecology is imprinted in the genome of the dominant symbiotic fungus Cenococcum geophilum.</title>
        <authorList>
            <consortium name="DOE Joint Genome Institute"/>
            <person name="Peter M."/>
            <person name="Kohler A."/>
            <person name="Ohm R.A."/>
            <person name="Kuo A."/>
            <person name="Krutzmann J."/>
            <person name="Morin E."/>
            <person name="Arend M."/>
            <person name="Barry K.W."/>
            <person name="Binder M."/>
            <person name="Choi C."/>
            <person name="Clum A."/>
            <person name="Copeland A."/>
            <person name="Grisel N."/>
            <person name="Haridas S."/>
            <person name="Kipfer T."/>
            <person name="LaButti K."/>
            <person name="Lindquist E."/>
            <person name="Lipzen A."/>
            <person name="Maire R."/>
            <person name="Meier B."/>
            <person name="Mihaltcheva S."/>
            <person name="Molinier V."/>
            <person name="Murat C."/>
            <person name="Poggeler S."/>
            <person name="Quandt C.A."/>
            <person name="Sperisen C."/>
            <person name="Tritt A."/>
            <person name="Tisserant E."/>
            <person name="Crous P.W."/>
            <person name="Henrissat B."/>
            <person name="Nehls U."/>
            <person name="Egli S."/>
            <person name="Spatafora J.W."/>
            <person name="Grigoriev I.V."/>
            <person name="Martin F.M."/>
        </authorList>
    </citation>
    <scope>NUCLEOTIDE SEQUENCE [LARGE SCALE GENOMIC DNA]</scope>
    <source>
        <strain evidence="5 6">CBS 207.34</strain>
    </source>
</reference>
<feature type="coiled-coil region" evidence="2">
    <location>
        <begin position="189"/>
        <end position="223"/>
    </location>
</feature>
<evidence type="ECO:0000256" key="1">
    <source>
        <dbReference type="ARBA" id="ARBA00022737"/>
    </source>
</evidence>
<feature type="non-terminal residue" evidence="5">
    <location>
        <position position="1"/>
    </location>
</feature>
<feature type="domain" description="DUF7708" evidence="3">
    <location>
        <begin position="26"/>
        <end position="171"/>
    </location>
</feature>
<dbReference type="Pfam" id="PF24809">
    <property type="entry name" value="DUF7708"/>
    <property type="match status" value="1"/>
</dbReference>
<dbReference type="Pfam" id="PF24883">
    <property type="entry name" value="NPHP3_N"/>
    <property type="match status" value="1"/>
</dbReference>
<dbReference type="PANTHER" id="PTHR10039">
    <property type="entry name" value="AMELOGENIN"/>
    <property type="match status" value="1"/>
</dbReference>
<evidence type="ECO:0000313" key="6">
    <source>
        <dbReference type="Proteomes" id="UP000250140"/>
    </source>
</evidence>
<evidence type="ECO:0008006" key="7">
    <source>
        <dbReference type="Google" id="ProtNLM"/>
    </source>
</evidence>
<dbReference type="EMBL" id="KV750216">
    <property type="protein sequence ID" value="OCL05745.1"/>
    <property type="molecule type" value="Genomic_DNA"/>
</dbReference>
<accession>A0A8E2EW76</accession>
<organism evidence="5 6">
    <name type="scientific">Glonium stellatum</name>
    <dbReference type="NCBI Taxonomy" id="574774"/>
    <lineage>
        <taxon>Eukaryota</taxon>
        <taxon>Fungi</taxon>
        <taxon>Dikarya</taxon>
        <taxon>Ascomycota</taxon>
        <taxon>Pezizomycotina</taxon>
        <taxon>Dothideomycetes</taxon>
        <taxon>Pleosporomycetidae</taxon>
        <taxon>Gloniales</taxon>
        <taxon>Gloniaceae</taxon>
        <taxon>Glonium</taxon>
    </lineage>
</organism>
<name>A0A8E2EW76_9PEZI</name>
<dbReference type="Proteomes" id="UP000250140">
    <property type="component" value="Unassembled WGS sequence"/>
</dbReference>
<dbReference type="PANTHER" id="PTHR10039:SF14">
    <property type="entry name" value="NACHT DOMAIN-CONTAINING PROTEIN"/>
    <property type="match status" value="1"/>
</dbReference>
<evidence type="ECO:0000313" key="5">
    <source>
        <dbReference type="EMBL" id="OCL05745.1"/>
    </source>
</evidence>
<keyword evidence="1" id="KW-0677">Repeat</keyword>
<dbReference type="InterPro" id="IPR056884">
    <property type="entry name" value="NPHP3-like_N"/>
</dbReference>
<dbReference type="InterPro" id="IPR056125">
    <property type="entry name" value="DUF7708"/>
</dbReference>